<evidence type="ECO:0000313" key="2">
    <source>
        <dbReference type="EMBL" id="QSZ27563.1"/>
    </source>
</evidence>
<gene>
    <name evidence="2" type="ORF">ACETAC_01170</name>
</gene>
<dbReference type="KEGG" id="aaut:ACETAC_01170"/>
<proteinExistence type="predicted"/>
<dbReference type="EMBL" id="CP060096">
    <property type="protein sequence ID" value="QSZ27563.1"/>
    <property type="molecule type" value="Genomic_DNA"/>
</dbReference>
<dbReference type="Proteomes" id="UP000671913">
    <property type="component" value="Chromosome"/>
</dbReference>
<evidence type="ECO:0000256" key="1">
    <source>
        <dbReference type="SAM" id="Phobius"/>
    </source>
</evidence>
<keyword evidence="1" id="KW-1133">Transmembrane helix</keyword>
<keyword evidence="1" id="KW-0472">Membrane</keyword>
<dbReference type="Pfam" id="PF04977">
    <property type="entry name" value="DivIC"/>
    <property type="match status" value="1"/>
</dbReference>
<dbReference type="AlphaFoldDB" id="A0A975GAN1"/>
<reference evidence="2" key="1">
    <citation type="submission" date="2020-08" db="EMBL/GenBank/DDBJ databases">
        <title>Genomic insights into the carbon and energy metabolism of the first obligate autotrophic acetogenic bacterium Aceticella autotrophica gen. nov., sp. nov.</title>
        <authorList>
            <person name="Toshchakov S.V."/>
            <person name="Elcheninov A.G."/>
            <person name="Kublanov I.V."/>
            <person name="Frolov E.N."/>
            <person name="Lebedinsky A.V."/>
        </authorList>
    </citation>
    <scope>NUCLEOTIDE SEQUENCE</scope>
    <source>
        <strain evidence="2">3443-3Ac</strain>
    </source>
</reference>
<sequence>MIKNKKLKLKPILIIIFLIYFVVTFFQQGITLNKLDKRYNEIKSKEATALNENKYLKDRIKYMQSDSFIEEEARQKLGLVKKGEIIYIDKSKEKINTLNKD</sequence>
<accession>A0A975GAN1</accession>
<keyword evidence="1" id="KW-0812">Transmembrane</keyword>
<keyword evidence="3" id="KW-1185">Reference proteome</keyword>
<protein>
    <submittedName>
        <fullName evidence="2">Septum formation initiator family protein</fullName>
    </submittedName>
</protein>
<name>A0A975GAN1_9THEO</name>
<organism evidence="2 3">
    <name type="scientific">Aceticella autotrophica</name>
    <dbReference type="NCBI Taxonomy" id="2755338"/>
    <lineage>
        <taxon>Bacteria</taxon>
        <taxon>Bacillati</taxon>
        <taxon>Bacillota</taxon>
        <taxon>Clostridia</taxon>
        <taxon>Thermoanaerobacterales</taxon>
        <taxon>Thermoanaerobacteraceae</taxon>
        <taxon>Aceticella</taxon>
    </lineage>
</organism>
<feature type="transmembrane region" description="Helical" evidence="1">
    <location>
        <begin position="12"/>
        <end position="30"/>
    </location>
</feature>
<dbReference type="InterPro" id="IPR007060">
    <property type="entry name" value="FtsL/DivIC"/>
</dbReference>
<evidence type="ECO:0000313" key="3">
    <source>
        <dbReference type="Proteomes" id="UP000671913"/>
    </source>
</evidence>
<dbReference type="RefSeq" id="WP_284680266.1">
    <property type="nucleotide sequence ID" value="NZ_CP060096.1"/>
</dbReference>